<evidence type="ECO:0000256" key="1">
    <source>
        <dbReference type="SAM" id="Phobius"/>
    </source>
</evidence>
<feature type="transmembrane region" description="Helical" evidence="1">
    <location>
        <begin position="20"/>
        <end position="40"/>
    </location>
</feature>
<evidence type="ECO:0000313" key="2">
    <source>
        <dbReference type="EMBL" id="ULT92114.1"/>
    </source>
</evidence>
<feature type="transmembrane region" description="Helical" evidence="1">
    <location>
        <begin position="61"/>
        <end position="83"/>
    </location>
</feature>
<dbReference type="PANTHER" id="PTHR31720">
    <property type="entry name" value="SERPENTINE RECEPTOR, CLASS Z-RELATED"/>
    <property type="match status" value="1"/>
</dbReference>
<evidence type="ECO:0008006" key="4">
    <source>
        <dbReference type="Google" id="ProtNLM"/>
    </source>
</evidence>
<proteinExistence type="predicted"/>
<dbReference type="EMBL" id="CP090895">
    <property type="protein sequence ID" value="ULT92114.1"/>
    <property type="molecule type" value="Genomic_DNA"/>
</dbReference>
<dbReference type="InterPro" id="IPR018817">
    <property type="entry name" value="7TM_GPCR_serpentine_rcpt_Srz"/>
</dbReference>
<dbReference type="AlphaFoldDB" id="A0AAE9D4I4"/>
<evidence type="ECO:0000313" key="3">
    <source>
        <dbReference type="Proteomes" id="UP000827892"/>
    </source>
</evidence>
<keyword evidence="1" id="KW-0812">Transmembrane</keyword>
<sequence>MFEYIFAFIGLGINRKMIGLYLYIWQNLMLLSSCILYIPIGLSIRKFSHLASFQGNQPQRYILWQLVTVVSVKFIYTFSYLIIHLSSTEIEMDFYRTFYKALISMKATDALAFPLVIQISYLGCNRQNLKTLLKSLKLKKLSWKLFGNGQVEDRNQSIYISRSSALALP</sequence>
<accession>A0AAE9D4I4</accession>
<keyword evidence="1" id="KW-1133">Transmembrane helix</keyword>
<dbReference type="Pfam" id="PF10325">
    <property type="entry name" value="7TM_GPCR_Srz"/>
    <property type="match status" value="1"/>
</dbReference>
<organism evidence="2 3">
    <name type="scientific">Caenorhabditis briggsae</name>
    <dbReference type="NCBI Taxonomy" id="6238"/>
    <lineage>
        <taxon>Eukaryota</taxon>
        <taxon>Metazoa</taxon>
        <taxon>Ecdysozoa</taxon>
        <taxon>Nematoda</taxon>
        <taxon>Chromadorea</taxon>
        <taxon>Rhabditida</taxon>
        <taxon>Rhabditina</taxon>
        <taxon>Rhabditomorpha</taxon>
        <taxon>Rhabditoidea</taxon>
        <taxon>Rhabditidae</taxon>
        <taxon>Peloderinae</taxon>
        <taxon>Caenorhabditis</taxon>
    </lineage>
</organism>
<keyword evidence="1" id="KW-0472">Membrane</keyword>
<reference evidence="2 3" key="1">
    <citation type="submission" date="2022-02" db="EMBL/GenBank/DDBJ databases">
        <title>Chromosome-level reference genomes for two strains of Caenorhabditis briggsae: an improved platform for comparative genomics.</title>
        <authorList>
            <person name="Stevens L."/>
            <person name="Andersen E.C."/>
        </authorList>
    </citation>
    <scope>NUCLEOTIDE SEQUENCE [LARGE SCALE GENOMIC DNA]</scope>
    <source>
        <strain evidence="2">QX1410_ONT</strain>
        <tissue evidence="2">Whole-organism</tissue>
    </source>
</reference>
<protein>
    <recommendedName>
        <fullName evidence="4">Serpentine receptor class gamma</fullName>
    </recommendedName>
</protein>
<dbReference type="Proteomes" id="UP000827892">
    <property type="component" value="Chromosome V"/>
</dbReference>
<dbReference type="PANTHER" id="PTHR31720:SF3">
    <property type="entry name" value="SERPENTINE RECEPTOR, CLASS Z-RELATED"/>
    <property type="match status" value="1"/>
</dbReference>
<gene>
    <name evidence="2" type="ORF">L3Y34_009675</name>
</gene>
<name>A0AAE9D4I4_CAEBR</name>